<reference evidence="2" key="1">
    <citation type="submission" date="2023-03" db="UniProtKB">
        <authorList>
            <consortium name="EnsemblPlants"/>
        </authorList>
    </citation>
    <scope>IDENTIFICATION</scope>
</reference>
<accession>A0A9I9E3V6</accession>
<dbReference type="Gramene" id="MELO3C028323.2.1">
    <property type="protein sequence ID" value="MELO3C028323.2.1"/>
    <property type="gene ID" value="MELO3C028323.2"/>
</dbReference>
<proteinExistence type="predicted"/>
<dbReference type="EnsemblPlants" id="MELO3C028323.2.1">
    <property type="protein sequence ID" value="MELO3C028323.2.1"/>
    <property type="gene ID" value="MELO3C028323.2"/>
</dbReference>
<dbReference type="AlphaFoldDB" id="A0A9I9E3V6"/>
<sequence length="39" mass="4237">LSFVTVVGRQRAIIRDCPIRAAKTRPGSKLTRPETASSP</sequence>
<evidence type="ECO:0000256" key="1">
    <source>
        <dbReference type="SAM" id="MobiDB-lite"/>
    </source>
</evidence>
<protein>
    <submittedName>
        <fullName evidence="2">Uncharacterized protein</fullName>
    </submittedName>
</protein>
<feature type="region of interest" description="Disordered" evidence="1">
    <location>
        <begin position="19"/>
        <end position="39"/>
    </location>
</feature>
<evidence type="ECO:0000313" key="2">
    <source>
        <dbReference type="EnsemblPlants" id="MELO3C028323.2.1"/>
    </source>
</evidence>
<name>A0A9I9E3V6_CUCME</name>
<organism evidence="2">
    <name type="scientific">Cucumis melo</name>
    <name type="common">Muskmelon</name>
    <dbReference type="NCBI Taxonomy" id="3656"/>
    <lineage>
        <taxon>Eukaryota</taxon>
        <taxon>Viridiplantae</taxon>
        <taxon>Streptophyta</taxon>
        <taxon>Embryophyta</taxon>
        <taxon>Tracheophyta</taxon>
        <taxon>Spermatophyta</taxon>
        <taxon>Magnoliopsida</taxon>
        <taxon>eudicotyledons</taxon>
        <taxon>Gunneridae</taxon>
        <taxon>Pentapetalae</taxon>
        <taxon>rosids</taxon>
        <taxon>fabids</taxon>
        <taxon>Cucurbitales</taxon>
        <taxon>Cucurbitaceae</taxon>
        <taxon>Benincaseae</taxon>
        <taxon>Cucumis</taxon>
    </lineage>
</organism>